<evidence type="ECO:0000256" key="5">
    <source>
        <dbReference type="ARBA" id="ARBA00022989"/>
    </source>
</evidence>
<dbReference type="Gene3D" id="1.10.3720.10">
    <property type="entry name" value="MetI-like"/>
    <property type="match status" value="1"/>
</dbReference>
<keyword evidence="4 7" id="KW-0812">Transmembrane</keyword>
<name>A0A0F9FJV8_9ZZZZ</name>
<evidence type="ECO:0000256" key="1">
    <source>
        <dbReference type="ARBA" id="ARBA00004651"/>
    </source>
</evidence>
<feature type="transmembrane region" description="Helical" evidence="7">
    <location>
        <begin position="105"/>
        <end position="126"/>
    </location>
</feature>
<comment type="subcellular location">
    <subcellularLocation>
        <location evidence="1">Cell membrane</location>
        <topology evidence="1">Multi-pass membrane protein</topology>
    </subcellularLocation>
</comment>
<dbReference type="GO" id="GO:0055085">
    <property type="term" value="P:transmembrane transport"/>
    <property type="evidence" value="ECO:0007669"/>
    <property type="project" value="InterPro"/>
</dbReference>
<dbReference type="InterPro" id="IPR000515">
    <property type="entry name" value="MetI-like"/>
</dbReference>
<feature type="transmembrane region" description="Helical" evidence="7">
    <location>
        <begin position="260"/>
        <end position="281"/>
    </location>
</feature>
<evidence type="ECO:0000256" key="4">
    <source>
        <dbReference type="ARBA" id="ARBA00022692"/>
    </source>
</evidence>
<evidence type="ECO:0000256" key="7">
    <source>
        <dbReference type="SAM" id="Phobius"/>
    </source>
</evidence>
<dbReference type="Pfam" id="PF00528">
    <property type="entry name" value="BPD_transp_1"/>
    <property type="match status" value="1"/>
</dbReference>
<evidence type="ECO:0000313" key="9">
    <source>
        <dbReference type="EMBL" id="KKL86699.1"/>
    </source>
</evidence>
<comment type="caution">
    <text evidence="9">The sequence shown here is derived from an EMBL/GenBank/DDBJ whole genome shotgun (WGS) entry which is preliminary data.</text>
</comment>
<gene>
    <name evidence="9" type="ORF">LCGC14_1942120</name>
</gene>
<feature type="transmembrane region" description="Helical" evidence="7">
    <location>
        <begin position="304"/>
        <end position="332"/>
    </location>
</feature>
<keyword evidence="5 7" id="KW-1133">Transmembrane helix</keyword>
<protein>
    <recommendedName>
        <fullName evidence="8">ABC transmembrane type-1 domain-containing protein</fullName>
    </recommendedName>
</protein>
<dbReference type="InterPro" id="IPR035906">
    <property type="entry name" value="MetI-like_sf"/>
</dbReference>
<evidence type="ECO:0000256" key="3">
    <source>
        <dbReference type="ARBA" id="ARBA00022475"/>
    </source>
</evidence>
<dbReference type="PROSITE" id="PS50928">
    <property type="entry name" value="ABC_TM1"/>
    <property type="match status" value="1"/>
</dbReference>
<dbReference type="EMBL" id="LAZR01021037">
    <property type="protein sequence ID" value="KKL86699.1"/>
    <property type="molecule type" value="Genomic_DNA"/>
</dbReference>
<dbReference type="CDD" id="cd06261">
    <property type="entry name" value="TM_PBP2"/>
    <property type="match status" value="1"/>
</dbReference>
<reference evidence="9" key="1">
    <citation type="journal article" date="2015" name="Nature">
        <title>Complex archaea that bridge the gap between prokaryotes and eukaryotes.</title>
        <authorList>
            <person name="Spang A."/>
            <person name="Saw J.H."/>
            <person name="Jorgensen S.L."/>
            <person name="Zaremba-Niedzwiedzka K."/>
            <person name="Martijn J."/>
            <person name="Lind A.E."/>
            <person name="van Eijk R."/>
            <person name="Schleper C."/>
            <person name="Guy L."/>
            <person name="Ettema T.J."/>
        </authorList>
    </citation>
    <scope>NUCLEOTIDE SEQUENCE</scope>
</reference>
<sequence>MSMIKYIFRRVLALMPILFGVMTLTFILSRLMPGDPVLAHLPKYFTEDEYRAKLAALGLDLPIIQQFVIYLGDLFTGNWGTSVSIIKGAPVWDLVLERFFRTFDIAIISVVISAFIGLKTGVIAATHRNKAKDTIFRGIALIGVSIPVFWMGMLLQYFISFQLGILPAIGYKTAGIGDPTLITRLRFIDSLLSGNINIFFDYAIHLILPVACLSFITLASITRQTRSSMLEVLQQDYVRTARAKGCREKDVINTHARKNALIPTITVIGLNFAGLLSGAVLTETTFNLNGAGMLLIVAITSTDYWVLNAIVFLTTITFIGINLTVDILYGFLDPRIRY</sequence>
<evidence type="ECO:0000259" key="8">
    <source>
        <dbReference type="PROSITE" id="PS50928"/>
    </source>
</evidence>
<feature type="domain" description="ABC transmembrane type-1" evidence="8">
    <location>
        <begin position="99"/>
        <end position="325"/>
    </location>
</feature>
<organism evidence="9">
    <name type="scientific">marine sediment metagenome</name>
    <dbReference type="NCBI Taxonomy" id="412755"/>
    <lineage>
        <taxon>unclassified sequences</taxon>
        <taxon>metagenomes</taxon>
        <taxon>ecological metagenomes</taxon>
    </lineage>
</organism>
<accession>A0A0F9FJV8</accession>
<evidence type="ECO:0000256" key="6">
    <source>
        <dbReference type="ARBA" id="ARBA00023136"/>
    </source>
</evidence>
<feature type="transmembrane region" description="Helical" evidence="7">
    <location>
        <begin position="202"/>
        <end position="221"/>
    </location>
</feature>
<dbReference type="AlphaFoldDB" id="A0A0F9FJV8"/>
<keyword evidence="2" id="KW-0813">Transport</keyword>
<dbReference type="SUPFAM" id="SSF161098">
    <property type="entry name" value="MetI-like"/>
    <property type="match status" value="1"/>
</dbReference>
<dbReference type="InterPro" id="IPR045621">
    <property type="entry name" value="BPD_transp_1_N"/>
</dbReference>
<proteinExistence type="predicted"/>
<dbReference type="GO" id="GO:0005886">
    <property type="term" value="C:plasma membrane"/>
    <property type="evidence" value="ECO:0007669"/>
    <property type="project" value="UniProtKB-SubCell"/>
</dbReference>
<dbReference type="PANTHER" id="PTHR43163:SF6">
    <property type="entry name" value="DIPEPTIDE TRANSPORT SYSTEM PERMEASE PROTEIN DPPB-RELATED"/>
    <property type="match status" value="1"/>
</dbReference>
<keyword evidence="6 7" id="KW-0472">Membrane</keyword>
<keyword evidence="3" id="KW-1003">Cell membrane</keyword>
<dbReference type="PANTHER" id="PTHR43163">
    <property type="entry name" value="DIPEPTIDE TRANSPORT SYSTEM PERMEASE PROTEIN DPPB-RELATED"/>
    <property type="match status" value="1"/>
</dbReference>
<feature type="transmembrane region" description="Helical" evidence="7">
    <location>
        <begin position="12"/>
        <end position="32"/>
    </location>
</feature>
<evidence type="ECO:0000256" key="2">
    <source>
        <dbReference type="ARBA" id="ARBA00022448"/>
    </source>
</evidence>
<dbReference type="Pfam" id="PF19300">
    <property type="entry name" value="BPD_transp_1_N"/>
    <property type="match status" value="1"/>
</dbReference>
<feature type="transmembrane region" description="Helical" evidence="7">
    <location>
        <begin position="138"/>
        <end position="159"/>
    </location>
</feature>